<dbReference type="InterPro" id="IPR036473">
    <property type="entry name" value="Mopterin_CF_MoaD-rel_C_sf"/>
</dbReference>
<evidence type="ECO:0000313" key="2">
    <source>
        <dbReference type="Proteomes" id="UP000276634"/>
    </source>
</evidence>
<dbReference type="RefSeq" id="WP_123401523.1">
    <property type="nucleotide sequence ID" value="NZ_RJVI01000002.1"/>
</dbReference>
<accession>A0A3N1Y192</accession>
<evidence type="ECO:0000313" key="1">
    <source>
        <dbReference type="EMBL" id="ROR32604.1"/>
    </source>
</evidence>
<gene>
    <name evidence="1" type="ORF">EDC57_1810</name>
</gene>
<dbReference type="AlphaFoldDB" id="A0A3N1Y192"/>
<dbReference type="Proteomes" id="UP000276634">
    <property type="component" value="Unassembled WGS sequence"/>
</dbReference>
<sequence length="96" mass="10288">MPGPVWRRQMSIDRAAFRRLLEGMAGTGAVRAAADGFVVAAEGGTVAVRLRDLPPLRLGAIALPALEVELGLHALDEAARARFLARFELHFRRGGG</sequence>
<organism evidence="1 2">
    <name type="scientific">Inmirania thermothiophila</name>
    <dbReference type="NCBI Taxonomy" id="1750597"/>
    <lineage>
        <taxon>Bacteria</taxon>
        <taxon>Pseudomonadati</taxon>
        <taxon>Pseudomonadota</taxon>
        <taxon>Gammaproteobacteria</taxon>
        <taxon>Chromatiales</taxon>
        <taxon>Ectothiorhodospiraceae</taxon>
        <taxon>Inmirania</taxon>
    </lineage>
</organism>
<comment type="caution">
    <text evidence="1">The sequence shown here is derived from an EMBL/GenBank/DDBJ whole genome shotgun (WGS) entry which is preliminary data.</text>
</comment>
<dbReference type="Gene3D" id="3.30.1370.80">
    <property type="entry name" value="Molybdopterin cofactor biosynthesis MoaD-related, C-terminal domain"/>
    <property type="match status" value="1"/>
</dbReference>
<name>A0A3N1Y192_9GAMM</name>
<protein>
    <submittedName>
        <fullName evidence="1">Uncharacterized protein</fullName>
    </submittedName>
</protein>
<proteinExistence type="predicted"/>
<reference evidence="1 2" key="1">
    <citation type="submission" date="2018-11" db="EMBL/GenBank/DDBJ databases">
        <title>Genomic Encyclopedia of Type Strains, Phase IV (KMG-IV): sequencing the most valuable type-strain genomes for metagenomic binning, comparative biology and taxonomic classification.</title>
        <authorList>
            <person name="Goeker M."/>
        </authorList>
    </citation>
    <scope>NUCLEOTIDE SEQUENCE [LARGE SCALE GENOMIC DNA]</scope>
    <source>
        <strain evidence="1 2">DSM 100275</strain>
    </source>
</reference>
<dbReference type="EMBL" id="RJVI01000002">
    <property type="protein sequence ID" value="ROR32604.1"/>
    <property type="molecule type" value="Genomic_DNA"/>
</dbReference>
<keyword evidence="2" id="KW-1185">Reference proteome</keyword>
<dbReference type="OrthoDB" id="8449038at2"/>